<evidence type="ECO:0000313" key="2">
    <source>
        <dbReference type="Proteomes" id="UP000183832"/>
    </source>
</evidence>
<reference evidence="1 2" key="1">
    <citation type="submission" date="2015-04" db="EMBL/GenBank/DDBJ databases">
        <authorList>
            <person name="Syromyatnikov M.Y."/>
            <person name="Popov V.N."/>
        </authorList>
    </citation>
    <scope>NUCLEOTIDE SEQUENCE [LARGE SCALE GENOMIC DNA]</scope>
</reference>
<keyword evidence="2" id="KW-1185">Reference proteome</keyword>
<accession>A0A1J1ING0</accession>
<dbReference type="Proteomes" id="UP000183832">
    <property type="component" value="Unassembled WGS sequence"/>
</dbReference>
<protein>
    <submittedName>
        <fullName evidence="1">CLUMA_CG014991, isoform A</fullName>
    </submittedName>
</protein>
<name>A0A1J1ING0_9DIPT</name>
<dbReference type="EMBL" id="CVRI01000056">
    <property type="protein sequence ID" value="CRL01775.1"/>
    <property type="molecule type" value="Genomic_DNA"/>
</dbReference>
<organism evidence="1 2">
    <name type="scientific">Clunio marinus</name>
    <dbReference type="NCBI Taxonomy" id="568069"/>
    <lineage>
        <taxon>Eukaryota</taxon>
        <taxon>Metazoa</taxon>
        <taxon>Ecdysozoa</taxon>
        <taxon>Arthropoda</taxon>
        <taxon>Hexapoda</taxon>
        <taxon>Insecta</taxon>
        <taxon>Pterygota</taxon>
        <taxon>Neoptera</taxon>
        <taxon>Endopterygota</taxon>
        <taxon>Diptera</taxon>
        <taxon>Nematocera</taxon>
        <taxon>Chironomoidea</taxon>
        <taxon>Chironomidae</taxon>
        <taxon>Clunio</taxon>
    </lineage>
</organism>
<proteinExistence type="predicted"/>
<dbReference type="AlphaFoldDB" id="A0A1J1ING0"/>
<gene>
    <name evidence="1" type="ORF">CLUMA_CG014991</name>
</gene>
<sequence>MLHVETINSHVAANSFTTMFHVKNETANVFIDLNEIKRMEVLRKTILHCHSENTPCDSQVGLDVSEDSCFYQNDISQMK</sequence>
<evidence type="ECO:0000313" key="1">
    <source>
        <dbReference type="EMBL" id="CRL01775.1"/>
    </source>
</evidence>